<protein>
    <submittedName>
        <fullName evidence="2">Uncharacterized protein</fullName>
    </submittedName>
</protein>
<feature type="signal peptide" evidence="1">
    <location>
        <begin position="1"/>
        <end position="19"/>
    </location>
</feature>
<dbReference type="AlphaFoldDB" id="W2WVR3"/>
<keyword evidence="1" id="KW-0732">Signal</keyword>
<feature type="chain" id="PRO_5004828431" evidence="1">
    <location>
        <begin position="20"/>
        <end position="158"/>
    </location>
</feature>
<evidence type="ECO:0000256" key="1">
    <source>
        <dbReference type="SAM" id="SignalP"/>
    </source>
</evidence>
<sequence length="158" mass="17490">MVFLVSFNVLCCGIPALLFSPGNNPIQIWTIQNYSIAGLAVPKSDVSFVDCTYLDCSQPNEEIAHYAQYCTGWKMLSVSRCVTDDFEYLGADTYLGMMWSIGGDPNMTPSIRLRDHTWTKDIAEYVATSPSPSTWCTQCHMSLIGPGTSALLTMDLDH</sequence>
<organism evidence="2 3">
    <name type="scientific">Phytophthora nicotianae CJ01A1</name>
    <dbReference type="NCBI Taxonomy" id="1317063"/>
    <lineage>
        <taxon>Eukaryota</taxon>
        <taxon>Sar</taxon>
        <taxon>Stramenopiles</taxon>
        <taxon>Oomycota</taxon>
        <taxon>Peronosporomycetes</taxon>
        <taxon>Peronosporales</taxon>
        <taxon>Peronosporaceae</taxon>
        <taxon>Phytophthora</taxon>
    </lineage>
</organism>
<evidence type="ECO:0000313" key="2">
    <source>
        <dbReference type="EMBL" id="ETP14635.1"/>
    </source>
</evidence>
<name>W2WVR3_PHYNI</name>
<comment type="caution">
    <text evidence="2">The sequence shown here is derived from an EMBL/GenBank/DDBJ whole genome shotgun (WGS) entry which is preliminary data.</text>
</comment>
<evidence type="ECO:0000313" key="3">
    <source>
        <dbReference type="Proteomes" id="UP000018958"/>
    </source>
</evidence>
<reference evidence="2 3" key="1">
    <citation type="submission" date="2013-11" db="EMBL/GenBank/DDBJ databases">
        <title>The Genome Sequence of Phytophthora parasitica CJ01A1.</title>
        <authorList>
            <consortium name="The Broad Institute Genomics Platform"/>
            <person name="Russ C."/>
            <person name="Tyler B."/>
            <person name="Panabieres F."/>
            <person name="Shan W."/>
            <person name="Tripathy S."/>
            <person name="Grunwald N."/>
            <person name="Machado M."/>
            <person name="Johnson C.S."/>
            <person name="Walker B."/>
            <person name="Young S.K."/>
            <person name="Zeng Q."/>
            <person name="Gargeya S."/>
            <person name="Fitzgerald M."/>
            <person name="Haas B."/>
            <person name="Abouelleil A."/>
            <person name="Allen A.W."/>
            <person name="Alvarado L."/>
            <person name="Arachchi H.M."/>
            <person name="Berlin A.M."/>
            <person name="Chapman S.B."/>
            <person name="Gainer-Dewar J."/>
            <person name="Goldberg J."/>
            <person name="Griggs A."/>
            <person name="Gujja S."/>
            <person name="Hansen M."/>
            <person name="Howarth C."/>
            <person name="Imamovic A."/>
            <person name="Ireland A."/>
            <person name="Larimer J."/>
            <person name="McCowan C."/>
            <person name="Murphy C."/>
            <person name="Pearson M."/>
            <person name="Poon T.W."/>
            <person name="Priest M."/>
            <person name="Roberts A."/>
            <person name="Saif S."/>
            <person name="Shea T."/>
            <person name="Sisk P."/>
            <person name="Sykes S."/>
            <person name="Wortman J."/>
            <person name="Nusbaum C."/>
            <person name="Birren B."/>
        </authorList>
    </citation>
    <scope>NUCLEOTIDE SEQUENCE [LARGE SCALE GENOMIC DNA]</scope>
    <source>
        <strain evidence="2 3">CJ01A1</strain>
    </source>
</reference>
<accession>W2WVR3</accession>
<gene>
    <name evidence="2" type="ORF">F441_10441</name>
</gene>
<proteinExistence type="predicted"/>
<dbReference type="Proteomes" id="UP000018958">
    <property type="component" value="Unassembled WGS sequence"/>
</dbReference>
<dbReference type="EMBL" id="ANIX01002083">
    <property type="protein sequence ID" value="ETP14635.1"/>
    <property type="molecule type" value="Genomic_DNA"/>
</dbReference>